<dbReference type="InterPro" id="IPR011335">
    <property type="entry name" value="Restrct_endonuc-II-like"/>
</dbReference>
<organism evidence="1 3">
    <name type="scientific">Phocaeicola plebeius</name>
    <dbReference type="NCBI Taxonomy" id="310297"/>
    <lineage>
        <taxon>Bacteria</taxon>
        <taxon>Pseudomonadati</taxon>
        <taxon>Bacteroidota</taxon>
        <taxon>Bacteroidia</taxon>
        <taxon>Bacteroidales</taxon>
        <taxon>Bacteroidaceae</taxon>
        <taxon>Phocaeicola</taxon>
    </lineage>
</organism>
<dbReference type="SUPFAM" id="SSF52980">
    <property type="entry name" value="Restriction endonuclease-like"/>
    <property type="match status" value="1"/>
</dbReference>
<protein>
    <submittedName>
        <fullName evidence="1">Uncharacterized protein</fullName>
    </submittedName>
</protein>
<dbReference type="Proteomes" id="UP000260780">
    <property type="component" value="Unassembled WGS sequence"/>
</dbReference>
<evidence type="ECO:0000313" key="1">
    <source>
        <dbReference type="EMBL" id="RGM40990.1"/>
    </source>
</evidence>
<proteinExistence type="predicted"/>
<dbReference type="InterPro" id="IPR011604">
    <property type="entry name" value="PDDEXK-like_dom_sf"/>
</dbReference>
<reference evidence="3 4" key="1">
    <citation type="submission" date="2018-08" db="EMBL/GenBank/DDBJ databases">
        <title>A genome reference for cultivated species of the human gut microbiota.</title>
        <authorList>
            <person name="Zou Y."/>
            <person name="Xue W."/>
            <person name="Luo G."/>
        </authorList>
    </citation>
    <scope>NUCLEOTIDE SEQUENCE [LARGE SCALE GENOMIC DNA]</scope>
    <source>
        <strain evidence="2 4">AM23-23</strain>
        <strain evidence="1 3">OM08-14</strain>
    </source>
</reference>
<gene>
    <name evidence="2" type="ORF">DW653_00230</name>
    <name evidence="1" type="ORF">DXC17_06395</name>
</gene>
<evidence type="ECO:0000313" key="3">
    <source>
        <dbReference type="Proteomes" id="UP000260780"/>
    </source>
</evidence>
<dbReference type="Gene3D" id="3.90.320.10">
    <property type="match status" value="1"/>
</dbReference>
<dbReference type="EMBL" id="QRHQ01000001">
    <property type="protein sequence ID" value="RHF93337.1"/>
    <property type="molecule type" value="Genomic_DNA"/>
</dbReference>
<sequence>MTETMYIGSGDVHALMSGKNTKSHIALMQRFVSGIKPYYNAFASPIDALRTGAILENRYLLTLPDNYFTQYVVRSDEMNVFKCSLDFACIDKGKLTDFDELKTLYLSDYLDFIEPIKHDNKALIEYVKKKHKAYYYQVQEQLFCTHLKSCNLVFLSVTTYDDEANWHRNILPNEYCKIRITRDEQAIAEIKRRGQIFQQIKDFYSN</sequence>
<evidence type="ECO:0000313" key="2">
    <source>
        <dbReference type="EMBL" id="RHF93337.1"/>
    </source>
</evidence>
<dbReference type="EMBL" id="QSTF01000011">
    <property type="protein sequence ID" value="RGM40990.1"/>
    <property type="molecule type" value="Genomic_DNA"/>
</dbReference>
<comment type="caution">
    <text evidence="1">The sequence shown here is derived from an EMBL/GenBank/DDBJ whole genome shotgun (WGS) entry which is preliminary data.</text>
</comment>
<accession>A0A3E4WFK6</accession>
<dbReference type="RefSeq" id="WP_117747714.1">
    <property type="nucleotide sequence ID" value="NZ_CATZFG010000006.1"/>
</dbReference>
<dbReference type="AlphaFoldDB" id="A0A3E4WFK6"/>
<evidence type="ECO:0000313" key="4">
    <source>
        <dbReference type="Proteomes" id="UP000283485"/>
    </source>
</evidence>
<name>A0A3E4WFK6_9BACT</name>
<dbReference type="Proteomes" id="UP000283485">
    <property type="component" value="Unassembled WGS sequence"/>
</dbReference>